<proteinExistence type="predicted"/>
<comment type="caution">
    <text evidence="2">The sequence shown here is derived from an EMBL/GenBank/DDBJ whole genome shotgun (WGS) entry which is preliminary data.</text>
</comment>
<accession>A0A0J7K0Y2</accession>
<evidence type="ECO:0000256" key="1">
    <source>
        <dbReference type="SAM" id="MobiDB-lite"/>
    </source>
</evidence>
<evidence type="ECO:0000313" key="2">
    <source>
        <dbReference type="EMBL" id="KMQ84068.1"/>
    </source>
</evidence>
<sequence>MRGVCGEPMTGDRKAADMDLTVEIAARHGILRQSHRFFVDVDATNLGAGFPRQGQGRGRQRTRSHQHHPRRGIDAKRSDFALH</sequence>
<name>A0A0J7K0Y2_LASNI</name>
<organism evidence="2 3">
    <name type="scientific">Lasius niger</name>
    <name type="common">Black garden ant</name>
    <dbReference type="NCBI Taxonomy" id="67767"/>
    <lineage>
        <taxon>Eukaryota</taxon>
        <taxon>Metazoa</taxon>
        <taxon>Ecdysozoa</taxon>
        <taxon>Arthropoda</taxon>
        <taxon>Hexapoda</taxon>
        <taxon>Insecta</taxon>
        <taxon>Pterygota</taxon>
        <taxon>Neoptera</taxon>
        <taxon>Endopterygota</taxon>
        <taxon>Hymenoptera</taxon>
        <taxon>Apocrita</taxon>
        <taxon>Aculeata</taxon>
        <taxon>Formicoidea</taxon>
        <taxon>Formicidae</taxon>
        <taxon>Formicinae</taxon>
        <taxon>Lasius</taxon>
        <taxon>Lasius</taxon>
    </lineage>
</organism>
<feature type="compositionally biased region" description="Basic and acidic residues" evidence="1">
    <location>
        <begin position="71"/>
        <end position="83"/>
    </location>
</feature>
<feature type="non-terminal residue" evidence="2">
    <location>
        <position position="83"/>
    </location>
</feature>
<evidence type="ECO:0000313" key="3">
    <source>
        <dbReference type="Proteomes" id="UP000036403"/>
    </source>
</evidence>
<dbReference type="AlphaFoldDB" id="A0A0J7K0Y2"/>
<dbReference type="Proteomes" id="UP000036403">
    <property type="component" value="Unassembled WGS sequence"/>
</dbReference>
<feature type="region of interest" description="Disordered" evidence="1">
    <location>
        <begin position="48"/>
        <end position="83"/>
    </location>
</feature>
<dbReference type="EMBL" id="LBMM01017490">
    <property type="protein sequence ID" value="KMQ84068.1"/>
    <property type="molecule type" value="Genomic_DNA"/>
</dbReference>
<reference evidence="2 3" key="1">
    <citation type="submission" date="2015-04" db="EMBL/GenBank/DDBJ databases">
        <title>Lasius niger genome sequencing.</title>
        <authorList>
            <person name="Konorov E.A."/>
            <person name="Nikitin M.A."/>
            <person name="Kirill M.V."/>
            <person name="Chang P."/>
        </authorList>
    </citation>
    <scope>NUCLEOTIDE SEQUENCE [LARGE SCALE GENOMIC DNA]</scope>
    <source>
        <tissue evidence="2">Whole</tissue>
    </source>
</reference>
<gene>
    <name evidence="2" type="ORF">RF55_18478</name>
</gene>
<keyword evidence="3" id="KW-1185">Reference proteome</keyword>
<protein>
    <submittedName>
        <fullName evidence="2">Uncharacterized protein</fullName>
    </submittedName>
</protein>
<feature type="compositionally biased region" description="Basic residues" evidence="1">
    <location>
        <begin position="58"/>
        <end position="70"/>
    </location>
</feature>
<dbReference type="PaxDb" id="67767-A0A0J7K0Y2"/>